<keyword evidence="6" id="KW-1185">Reference proteome</keyword>
<dbReference type="Proteomes" id="UP000644756">
    <property type="component" value="Unassembled WGS sequence"/>
</dbReference>
<dbReference type="InterPro" id="IPR011991">
    <property type="entry name" value="ArsR-like_HTH"/>
</dbReference>
<dbReference type="CDD" id="cd00090">
    <property type="entry name" value="HTH_ARSR"/>
    <property type="match status" value="1"/>
</dbReference>
<dbReference type="Gene3D" id="1.10.10.10">
    <property type="entry name" value="Winged helix-like DNA-binding domain superfamily/Winged helix DNA-binding domain"/>
    <property type="match status" value="1"/>
</dbReference>
<reference evidence="5" key="2">
    <citation type="submission" date="2020-09" db="EMBL/GenBank/DDBJ databases">
        <authorList>
            <person name="Sun Q."/>
            <person name="Zhou Y."/>
        </authorList>
    </citation>
    <scope>NUCLEOTIDE SEQUENCE</scope>
    <source>
        <strain evidence="5">CGMCC 1.12987</strain>
    </source>
</reference>
<evidence type="ECO:0000256" key="1">
    <source>
        <dbReference type="ARBA" id="ARBA00023015"/>
    </source>
</evidence>
<keyword evidence="1" id="KW-0805">Transcription regulation</keyword>
<dbReference type="InterPro" id="IPR036390">
    <property type="entry name" value="WH_DNA-bd_sf"/>
</dbReference>
<feature type="domain" description="HTH arsR-type" evidence="4">
    <location>
        <begin position="2"/>
        <end position="96"/>
    </location>
</feature>
<evidence type="ECO:0000259" key="4">
    <source>
        <dbReference type="PROSITE" id="PS50987"/>
    </source>
</evidence>
<dbReference type="SUPFAM" id="SSF46785">
    <property type="entry name" value="Winged helix' DNA-binding domain"/>
    <property type="match status" value="1"/>
</dbReference>
<evidence type="ECO:0000313" key="5">
    <source>
        <dbReference type="EMBL" id="GGF97969.1"/>
    </source>
</evidence>
<dbReference type="PIRSF" id="PIRSF030050">
    <property type="entry name" value="UCP030050_HTH"/>
    <property type="match status" value="1"/>
</dbReference>
<dbReference type="EMBL" id="BMGR01000004">
    <property type="protein sequence ID" value="GGF97969.1"/>
    <property type="molecule type" value="Genomic_DNA"/>
</dbReference>
<dbReference type="SMART" id="SM00418">
    <property type="entry name" value="HTH_ARSR"/>
    <property type="match status" value="1"/>
</dbReference>
<reference evidence="5" key="1">
    <citation type="journal article" date="2014" name="Int. J. Syst. Evol. Microbiol.">
        <title>Complete genome sequence of Corynebacterium casei LMG S-19264T (=DSM 44701T), isolated from a smear-ripened cheese.</title>
        <authorList>
            <consortium name="US DOE Joint Genome Institute (JGI-PGF)"/>
            <person name="Walter F."/>
            <person name="Albersmeier A."/>
            <person name="Kalinowski J."/>
            <person name="Ruckert C."/>
        </authorList>
    </citation>
    <scope>NUCLEOTIDE SEQUENCE</scope>
    <source>
        <strain evidence="5">CGMCC 1.12987</strain>
    </source>
</reference>
<dbReference type="GO" id="GO:0003700">
    <property type="term" value="F:DNA-binding transcription factor activity"/>
    <property type="evidence" value="ECO:0007669"/>
    <property type="project" value="InterPro"/>
</dbReference>
<gene>
    <name evidence="5" type="ORF">GCM10010916_14010</name>
</gene>
<evidence type="ECO:0000256" key="2">
    <source>
        <dbReference type="ARBA" id="ARBA00023125"/>
    </source>
</evidence>
<keyword evidence="2" id="KW-0238">DNA-binding</keyword>
<evidence type="ECO:0000313" key="6">
    <source>
        <dbReference type="Proteomes" id="UP000644756"/>
    </source>
</evidence>
<dbReference type="PANTHER" id="PTHR33154:SF33">
    <property type="entry name" value="TRANSCRIPTIONAL REPRESSOR SDPR"/>
    <property type="match status" value="1"/>
</dbReference>
<dbReference type="RefSeq" id="WP_188530352.1">
    <property type="nucleotide sequence ID" value="NZ_BMGR01000004.1"/>
</dbReference>
<accession>A0A917FPQ9</accession>
<dbReference type="InterPro" id="IPR016943">
    <property type="entry name" value="UCP030050_HTH"/>
</dbReference>
<dbReference type="GO" id="GO:0003677">
    <property type="term" value="F:DNA binding"/>
    <property type="evidence" value="ECO:0007669"/>
    <property type="project" value="UniProtKB-KW"/>
</dbReference>
<dbReference type="InterPro" id="IPR001845">
    <property type="entry name" value="HTH_ArsR_DNA-bd_dom"/>
</dbReference>
<dbReference type="PANTHER" id="PTHR33154">
    <property type="entry name" value="TRANSCRIPTIONAL REGULATOR, ARSR FAMILY"/>
    <property type="match status" value="1"/>
</dbReference>
<dbReference type="Pfam" id="PF01022">
    <property type="entry name" value="HTH_5"/>
    <property type="match status" value="1"/>
</dbReference>
<proteinExistence type="predicted"/>
<dbReference type="PROSITE" id="PS50987">
    <property type="entry name" value="HTH_ARSR_2"/>
    <property type="match status" value="1"/>
</dbReference>
<keyword evidence="3" id="KW-0804">Transcription</keyword>
<dbReference type="PRINTS" id="PR00778">
    <property type="entry name" value="HTHARSR"/>
</dbReference>
<comment type="caution">
    <text evidence="5">The sequence shown here is derived from an EMBL/GenBank/DDBJ whole genome shotgun (WGS) entry which is preliminary data.</text>
</comment>
<sequence length="301" mass="34034">MIKATTDTVWLPLFEALASEVRLNIIQLLAKQPMNNKDLAAELQISGAIVSMHVRKLQQAGLVESKMVRLNGGTHKLNSLAADAIEIMLPHTKHLPRTFFEVSVPIGHYTQFDIHPTCGLATTSSVIGHYDDPRYFLDPERMHANILWFGKGYVEYKFPNYLLTSQQIKEIEISMEISSEAPGVNSNWPSDIRFYLNGTDLGCWTSPGDSGNGRGMYTPDWWRDDVNQYGFLKVIRINESGTYIDGQKMSDNGLNELSIERNQWTLRLAVEDDAAHIGGLTLYGMGFGNYNQDIVFRTYYE</sequence>
<dbReference type="AlphaFoldDB" id="A0A917FPQ9"/>
<evidence type="ECO:0000256" key="3">
    <source>
        <dbReference type="ARBA" id="ARBA00023163"/>
    </source>
</evidence>
<protein>
    <submittedName>
        <fullName evidence="5">Transcriptional regulator</fullName>
    </submittedName>
</protein>
<dbReference type="InterPro" id="IPR051081">
    <property type="entry name" value="HTH_MetalResp_TranReg"/>
</dbReference>
<dbReference type="InterPro" id="IPR036388">
    <property type="entry name" value="WH-like_DNA-bd_sf"/>
</dbReference>
<name>A0A917FPQ9_9BACL</name>
<organism evidence="5 6">
    <name type="scientific">Paenibacillus abyssi</name>
    <dbReference type="NCBI Taxonomy" id="1340531"/>
    <lineage>
        <taxon>Bacteria</taxon>
        <taxon>Bacillati</taxon>
        <taxon>Bacillota</taxon>
        <taxon>Bacilli</taxon>
        <taxon>Bacillales</taxon>
        <taxon>Paenibacillaceae</taxon>
        <taxon>Paenibacillus</taxon>
    </lineage>
</organism>